<evidence type="ECO:0000256" key="5">
    <source>
        <dbReference type="ARBA" id="ARBA00023117"/>
    </source>
</evidence>
<dbReference type="PANTHER" id="PTHR15137:SF9">
    <property type="entry name" value="TRANSCRIPTION INITIATION FACTOR TFIID SUBUNIT 2"/>
    <property type="match status" value="1"/>
</dbReference>
<evidence type="ECO:0000256" key="10">
    <source>
        <dbReference type="PROSITE-ProRule" id="PRU00035"/>
    </source>
</evidence>
<feature type="compositionally biased region" description="Low complexity" evidence="11">
    <location>
        <begin position="1740"/>
        <end position="1766"/>
    </location>
</feature>
<dbReference type="GO" id="GO:0003682">
    <property type="term" value="F:chromatin binding"/>
    <property type="evidence" value="ECO:0007669"/>
    <property type="project" value="TreeGrafter"/>
</dbReference>
<feature type="region of interest" description="Disordered" evidence="11">
    <location>
        <begin position="1676"/>
        <end position="1775"/>
    </location>
</feature>
<feature type="region of interest" description="Disordered" evidence="11">
    <location>
        <begin position="2415"/>
        <end position="2435"/>
    </location>
</feature>
<dbReference type="Gene3D" id="1.20.920.10">
    <property type="entry name" value="Bromodomain-like"/>
    <property type="match status" value="6"/>
</dbReference>
<feature type="compositionally biased region" description="Low complexity" evidence="11">
    <location>
        <begin position="1517"/>
        <end position="1526"/>
    </location>
</feature>
<name>A0AAD7V6A6_9FUNG</name>
<dbReference type="GeneID" id="83211446"/>
<dbReference type="RefSeq" id="XP_058345087.1">
    <property type="nucleotide sequence ID" value="XM_058484099.1"/>
</dbReference>
<dbReference type="PROSITE" id="PS00633">
    <property type="entry name" value="BROMODOMAIN_1"/>
    <property type="match status" value="4"/>
</dbReference>
<dbReference type="CDD" id="cd09839">
    <property type="entry name" value="M1_like_TAF2"/>
    <property type="match status" value="1"/>
</dbReference>
<dbReference type="InterPro" id="IPR057991">
    <property type="entry name" value="TPR_TAF2_C"/>
</dbReference>
<evidence type="ECO:0000313" key="14">
    <source>
        <dbReference type="Proteomes" id="UP001234581"/>
    </source>
</evidence>
<feature type="compositionally biased region" description="Low complexity" evidence="11">
    <location>
        <begin position="1485"/>
        <end position="1497"/>
    </location>
</feature>
<dbReference type="Pfam" id="PF25316">
    <property type="entry name" value="TAF2_3rd"/>
    <property type="match status" value="1"/>
</dbReference>
<comment type="subcellular location">
    <subcellularLocation>
        <location evidence="1">Nucleus</location>
    </subcellularLocation>
</comment>
<feature type="compositionally biased region" description="Acidic residues" evidence="11">
    <location>
        <begin position="2422"/>
        <end position="2435"/>
    </location>
</feature>
<evidence type="ECO:0000256" key="9">
    <source>
        <dbReference type="ARBA" id="ARBA00076306"/>
    </source>
</evidence>
<feature type="region of interest" description="Disordered" evidence="11">
    <location>
        <begin position="1994"/>
        <end position="2094"/>
    </location>
</feature>
<dbReference type="GO" id="GO:0006367">
    <property type="term" value="P:transcription initiation at RNA polymerase II promoter"/>
    <property type="evidence" value="ECO:0007669"/>
    <property type="project" value="TreeGrafter"/>
</dbReference>
<feature type="region of interest" description="Disordered" evidence="11">
    <location>
        <begin position="1202"/>
        <end position="1347"/>
    </location>
</feature>
<dbReference type="SMART" id="SM00297">
    <property type="entry name" value="BROMO"/>
    <property type="match status" value="6"/>
</dbReference>
<feature type="compositionally biased region" description="Low complexity" evidence="11">
    <location>
        <begin position="2230"/>
        <end position="2240"/>
    </location>
</feature>
<dbReference type="PROSITE" id="PS50014">
    <property type="entry name" value="BROMODOMAIN_2"/>
    <property type="match status" value="6"/>
</dbReference>
<evidence type="ECO:0000313" key="13">
    <source>
        <dbReference type="EMBL" id="KAJ8660174.1"/>
    </source>
</evidence>
<accession>A0AAD7V6A6</accession>
<evidence type="ECO:0000256" key="4">
    <source>
        <dbReference type="ARBA" id="ARBA00023015"/>
    </source>
</evidence>
<evidence type="ECO:0000256" key="2">
    <source>
        <dbReference type="ARBA" id="ARBA00010937"/>
    </source>
</evidence>
<keyword evidence="5 10" id="KW-0103">Bromodomain</keyword>
<dbReference type="FunFam" id="1.10.390.10:FF:000011">
    <property type="entry name" value="Transcription initiation factor TFIID subunit"/>
    <property type="match status" value="1"/>
</dbReference>
<feature type="compositionally biased region" description="Low complexity" evidence="11">
    <location>
        <begin position="1255"/>
        <end position="1289"/>
    </location>
</feature>
<evidence type="ECO:0000256" key="3">
    <source>
        <dbReference type="ARBA" id="ARBA00017363"/>
    </source>
</evidence>
<comment type="caution">
    <text evidence="13">The sequence shown here is derived from an EMBL/GenBank/DDBJ whole genome shotgun (WGS) entry which is preliminary data.</text>
</comment>
<reference evidence="13 14" key="1">
    <citation type="submission" date="2023-03" db="EMBL/GenBank/DDBJ databases">
        <title>Genome sequence of Lichtheimia ornata CBS 291.66.</title>
        <authorList>
            <person name="Mohabir J.T."/>
            <person name="Shea T.P."/>
            <person name="Kurbessoian T."/>
            <person name="Berby B."/>
            <person name="Fontaine J."/>
            <person name="Livny J."/>
            <person name="Gnirke A."/>
            <person name="Stajich J.E."/>
            <person name="Cuomo C.A."/>
        </authorList>
    </citation>
    <scope>NUCLEOTIDE SEQUENCE [LARGE SCALE GENOMIC DNA]</scope>
    <source>
        <strain evidence="13">CBS 291.66</strain>
    </source>
</reference>
<feature type="domain" description="Bromo" evidence="12">
    <location>
        <begin position="2258"/>
        <end position="2330"/>
    </location>
</feature>
<dbReference type="SUPFAM" id="SSF63737">
    <property type="entry name" value="Leukotriene A4 hydrolase N-terminal domain"/>
    <property type="match status" value="1"/>
</dbReference>
<proteinExistence type="inferred from homology"/>
<dbReference type="GO" id="GO:0005669">
    <property type="term" value="C:transcription factor TFIID complex"/>
    <property type="evidence" value="ECO:0007669"/>
    <property type="project" value="InterPro"/>
</dbReference>
<evidence type="ECO:0000256" key="11">
    <source>
        <dbReference type="SAM" id="MobiDB-lite"/>
    </source>
</evidence>
<keyword evidence="4" id="KW-0805">Transcription regulation</keyword>
<feature type="compositionally biased region" description="Polar residues" evidence="11">
    <location>
        <begin position="1534"/>
        <end position="1550"/>
    </location>
</feature>
<feature type="compositionally biased region" description="Basic and acidic residues" evidence="11">
    <location>
        <begin position="1230"/>
        <end position="1243"/>
    </location>
</feature>
<feature type="compositionally biased region" description="Low complexity" evidence="11">
    <location>
        <begin position="2209"/>
        <end position="2221"/>
    </location>
</feature>
<dbReference type="GO" id="GO:0000976">
    <property type="term" value="F:transcription cis-regulatory region binding"/>
    <property type="evidence" value="ECO:0007669"/>
    <property type="project" value="TreeGrafter"/>
</dbReference>
<keyword evidence="7" id="KW-0539">Nucleus</keyword>
<feature type="compositionally biased region" description="Low complexity" evidence="11">
    <location>
        <begin position="1694"/>
        <end position="1727"/>
    </location>
</feature>
<feature type="domain" description="Bromo" evidence="12">
    <location>
        <begin position="1902"/>
        <end position="1972"/>
    </location>
</feature>
<feature type="region of interest" description="Disordered" evidence="11">
    <location>
        <begin position="1458"/>
        <end position="1568"/>
    </location>
</feature>
<feature type="domain" description="Bromo" evidence="12">
    <location>
        <begin position="1790"/>
        <end position="1862"/>
    </location>
</feature>
<feature type="compositionally biased region" description="Low complexity" evidence="11">
    <location>
        <begin position="2007"/>
        <end position="2094"/>
    </location>
</feature>
<dbReference type="InterPro" id="IPR001487">
    <property type="entry name" value="Bromodomain"/>
</dbReference>
<dbReference type="CDD" id="cd04369">
    <property type="entry name" value="Bromodomain"/>
    <property type="match status" value="2"/>
</dbReference>
<dbReference type="SUPFAM" id="SSF47370">
    <property type="entry name" value="Bromodomain"/>
    <property type="match status" value="6"/>
</dbReference>
<feature type="region of interest" description="Disordered" evidence="11">
    <location>
        <begin position="2354"/>
        <end position="2383"/>
    </location>
</feature>
<feature type="domain" description="Bromo" evidence="12">
    <location>
        <begin position="1579"/>
        <end position="1651"/>
    </location>
</feature>
<keyword evidence="14" id="KW-1185">Reference proteome</keyword>
<dbReference type="InterPro" id="IPR027268">
    <property type="entry name" value="Peptidase_M4/M1_CTD_sf"/>
</dbReference>
<dbReference type="SUPFAM" id="SSF55486">
    <property type="entry name" value="Metalloproteases ('zincins'), catalytic domain"/>
    <property type="match status" value="1"/>
</dbReference>
<organism evidence="13 14">
    <name type="scientific">Lichtheimia ornata</name>
    <dbReference type="NCBI Taxonomy" id="688661"/>
    <lineage>
        <taxon>Eukaryota</taxon>
        <taxon>Fungi</taxon>
        <taxon>Fungi incertae sedis</taxon>
        <taxon>Mucoromycota</taxon>
        <taxon>Mucoromycotina</taxon>
        <taxon>Mucoromycetes</taxon>
        <taxon>Mucorales</taxon>
        <taxon>Lichtheimiaceae</taxon>
        <taxon>Lichtheimia</taxon>
    </lineage>
</organism>
<feature type="compositionally biased region" description="Basic and acidic residues" evidence="11">
    <location>
        <begin position="1556"/>
        <end position="1568"/>
    </location>
</feature>
<dbReference type="EMBL" id="JARTCD010000014">
    <property type="protein sequence ID" value="KAJ8660174.1"/>
    <property type="molecule type" value="Genomic_DNA"/>
</dbReference>
<evidence type="ECO:0000259" key="12">
    <source>
        <dbReference type="PROSITE" id="PS50014"/>
    </source>
</evidence>
<comment type="similarity">
    <text evidence="2">Belongs to the TAF2 family.</text>
</comment>
<feature type="domain" description="Bromo" evidence="12">
    <location>
        <begin position="2110"/>
        <end position="2182"/>
    </location>
</feature>
<dbReference type="InterPro" id="IPR018359">
    <property type="entry name" value="Bromodomain_CS"/>
</dbReference>
<dbReference type="GO" id="GO:0016251">
    <property type="term" value="F:RNA polymerase II general transcription initiation factor activity"/>
    <property type="evidence" value="ECO:0007669"/>
    <property type="project" value="TreeGrafter"/>
</dbReference>
<dbReference type="Gene3D" id="2.60.40.1730">
    <property type="entry name" value="tricorn interacting facor f3 domain"/>
    <property type="match status" value="1"/>
</dbReference>
<evidence type="ECO:0000256" key="1">
    <source>
        <dbReference type="ARBA" id="ARBA00004123"/>
    </source>
</evidence>
<dbReference type="PANTHER" id="PTHR15137">
    <property type="entry name" value="TRANSCRIPTION INITIATION FACTOR TFIID"/>
    <property type="match status" value="1"/>
</dbReference>
<dbReference type="GO" id="GO:0006325">
    <property type="term" value="P:chromatin organization"/>
    <property type="evidence" value="ECO:0007669"/>
    <property type="project" value="UniProtKB-ARBA"/>
</dbReference>
<dbReference type="InterPro" id="IPR042097">
    <property type="entry name" value="Aminopeptidase_N-like_N_sf"/>
</dbReference>
<feature type="region of interest" description="Disordered" evidence="11">
    <location>
        <begin position="2209"/>
        <end position="2243"/>
    </location>
</feature>
<evidence type="ECO:0000256" key="7">
    <source>
        <dbReference type="ARBA" id="ARBA00023242"/>
    </source>
</evidence>
<dbReference type="PRINTS" id="PR00503">
    <property type="entry name" value="BROMODOMAIN"/>
</dbReference>
<feature type="domain" description="Bromo" evidence="12">
    <location>
        <begin position="1363"/>
        <end position="1435"/>
    </location>
</feature>
<dbReference type="InterPro" id="IPR057345">
    <property type="entry name" value="Ig-like_TAF2"/>
</dbReference>
<dbReference type="InterPro" id="IPR037813">
    <property type="entry name" value="TAF2"/>
</dbReference>
<protein>
    <recommendedName>
        <fullName evidence="3">Transcription initiation factor TFIID subunit 2</fullName>
    </recommendedName>
    <alternativeName>
        <fullName evidence="9">TBP-associated factor 2</fullName>
    </alternativeName>
</protein>
<comment type="function">
    <text evidence="8">Functions as a component of the DNA-binding general transcription factor complex TFIID. Binding of TFIID to a promoter (with or without TATA element) is the initial step in pre-initiation complex (PIC) formation. TFIID plays a key role in the regulation of gene expression by RNA polymerase II through different activities such as transcription activator interaction, core promoter recognition and selectivity, TFIIA and TFIIB interaction, chromatin modification (histone acetylation by TAF1), facilitation of DNA opening and initiation of transcription.</text>
</comment>
<dbReference type="Pfam" id="PF25577">
    <property type="entry name" value="TPR_TAF2_C"/>
    <property type="match status" value="1"/>
</dbReference>
<evidence type="ECO:0000256" key="8">
    <source>
        <dbReference type="ARBA" id="ARBA00025346"/>
    </source>
</evidence>
<dbReference type="Pfam" id="PF00439">
    <property type="entry name" value="Bromodomain"/>
    <property type="match status" value="6"/>
</dbReference>
<sequence>MKYTPDRQKAKERLTNTDIAFLFSCLALYTSHERFVLDIDPSRRFIKGSAELTIQPLQKKLPNVRINSRQCKILRVKVNGDPAEYSYSDPVSELTLGENTTVAHHHVYKSRYLNALREADEGELLVRIPEGCIQQISDADARMISSDMYSISDLPDDTPLQNTTTTSQTTPSFAPVVIRIDYELENPRNGLIFVDPDEVVAPYRYHHLYTINQPLPGATRAWLPCMDRIHDRCTWDMEFIVPNKLGALAGDYDGSGNGDMGDDEYPTVVVCSGEVVEQVAHPTDPSKKIVHYNLSAPTAAPFIGFAVGPFQMLKFTPAQFQEEVLTGTDLDESQQQSLMAEINMMSNIYAFGLPGREEELAVSCGFLMHAMHFYPQEYGSYPFHDYKLVFVEDVWCETSSSASLAICSSRLLHSGDIIDQTYQTRRVLSLALARQWFGIHIVQKSWADAWLIYGLANLMGALFIKRHLGNSEFRLRMKRDMELCCELDVNRPPLYNPALPSPLDADDLEFIELKAPLVLYMLDKRICKLGATLGMSRVIPKIRVSAISGELVQNALSTHFFLRLCRKVSGFDTKTFADQWIYRSGCPKFTFSFHFNRKKMVVEFYMRQENSNHQLLGTKNRTKSPNDMHIEGGTIDYQDMIAPLFTGNLTVRIHEADGTPYEHILDIQSNKHKFEVQFNTKYKRIRRNTKRFLAKQAAAAAAVAEEDAADKEDGEGGTTNVLGIIPALGLGMPVFEDPKQRQSWKVVEWGQDEEDTSGAASAMFDWIRLDADFEWLCTIDFQQPDYMWAGELTKDRDVVAQYEAIMALRNMPSLPTATSLLRALIDPKCFYKIRMEAAYALAKCGGEEMKWVGLHQLCKMFQSRYCFPQQDSPMEIDDDVPVTQMIPRPNNFSNFSDYFVQKGMVIAFSQVRDNHGRTPVQVRQLLLDLLKYNDNIGNEYSDSYYIATLISAVGDAFIPAKENTNDMDVDMVPVETVQDEQLLAAAVSEIERFRTLDCVIPTYHNIVTISCIKTLTKMMLNGVLEPNYKLFMQYTRYGNFVGIRLCAFDSLFVLCGLNDNKLTEYLLNVIKDDPCVDVSHYVARAMLTWLGPAMRLKSELPQNRFVEEFAEEEGRAVILDDKRHSKSKEPAEQLYIENLRKQFESNVELQDTIWRMLNTDENSMLDHSVRKHLLQFCEYMYKPADVGIKVTIRMPSLVQDIPEELSEPPTPSPPVSKPAKVHKSKTPSTPKEKENGVRPEKKPALSTAVAKADRASISSSPALSSPSSPATSSPGIATSSVTTTVGTPTTPAPPPSKSQPAIVPTNNESTQPTPPAATPQQQAVGPSGDKAPGLNIPKITTKRPEGMTSTDFKMCKRVLLKIMRHPSAIPFLQSVDEKLDGAPNYYTIIKRPMDLGTVRSKLETGVYKTFKELEDDIRLMLSNCFAYNGPGTPVYDAGQSLETALEKEIATARAKLQEKMRMEKEKAAAAAAAAATTQQQPSKGSPAPSKVEASAAVPPSPPAKKTQPTSAAEGQVPSSISPISSPAQPRPESLASSISPVHASSTQLPATVSPKMLEKKPERPKNDREKCALVLAKTMENKHAFEFLRPVDPKKQGIPNYFNVIKKPIDLGTIKSKLKTNQYANAEQFDDDVRLMFSNCFTYNKPNTIVHNEGKHLEQVYNQEWINCFGALRKQAADSPRPHTPSSASIEKNATMSTSTALSSSQPAKTTPKPAATTPTKTATETKPSTKKVTKPTPSPAATTTTTTTAAAATTTNGTTTSSPKPRAAIQERMDDNNMRICDRIIKKLWSMPSANAFYEPVDAEALNLPQYYEVIKRPMDLSSVRRNLEGEEFSTIWEFERDIRQIFWNCYRFNDIASWIGQQAQELEAVFNQEWRREYGDPNMLQGEEFQLVRKVVTKLRQHEASLFFNEPVDLDIFPDYTKVVKTPMDLRTISEKLESGKYTSLQQADTDIRLVFSNCCTYNKSGTYAYELGKKLEKYYNSNIGKELRQRVKNASGASANQRRTSASPAPSSSSTTAATTTTTTATTAAAAKPPAKTHPSTSSKVKASAKTPAKAPSKSTKQPAPAQQQQQQQHPSTSNNSPTSPAAPAKLHPSLQSKLQSLLVKLMNNASAIAFLEPVDAVALNIPHYPLIIKNPMDLGTMDKKLRSGEYKTVKDFETDMRLIFTNCYTFNGFDHPVSQSAKVLEKIFNKEVPGLRKMEENLAHSNASNGSAPKAKSSGGGGSGGSSSSKQSSSKAEGPKAEVRKYKYVLDKISQHQSYFAFAAPVDPVLLQVPTYFDVIKHPMDFGTIRNKLNRGQYPDVDAFLADVQQVFINCFTFNLPDDVVSEMGRSLETEFNKWCAVKGLKQVPISEAPPPPPPQPQPVLAAPPPTSGTDLSGHEMMMPHEQQQEAMVPQHQPAYGLVDMPMMTGDKRSFDQFDQDNGQDFDYDMPDDFYSIKRHKLTE</sequence>
<evidence type="ECO:0000256" key="6">
    <source>
        <dbReference type="ARBA" id="ARBA00023163"/>
    </source>
</evidence>
<dbReference type="Proteomes" id="UP001234581">
    <property type="component" value="Unassembled WGS sequence"/>
</dbReference>
<feature type="compositionally biased region" description="Pro residues" evidence="11">
    <location>
        <begin position="2356"/>
        <end position="2375"/>
    </location>
</feature>
<feature type="compositionally biased region" description="Basic and acidic residues" evidence="11">
    <location>
        <begin position="1458"/>
        <end position="1467"/>
    </location>
</feature>
<gene>
    <name evidence="13" type="ORF">O0I10_004033</name>
</gene>
<dbReference type="Gene3D" id="1.10.390.10">
    <property type="entry name" value="Neutral Protease Domain 2"/>
    <property type="match status" value="1"/>
</dbReference>
<dbReference type="InterPro" id="IPR036427">
    <property type="entry name" value="Bromodomain-like_sf"/>
</dbReference>
<keyword evidence="6" id="KW-0804">Transcription</keyword>